<name>S7MT98_MYOBR</name>
<dbReference type="AlphaFoldDB" id="S7MT98"/>
<protein>
    <submittedName>
        <fullName evidence="2">Uncharacterized protein</fullName>
    </submittedName>
</protein>
<sequence length="75" mass="8107">MRTVKCPNCKRQWSPSREQWLTDQGKGTELGSADLGISLSPRLSPNSFPTLCRPGLRPEPVPAPSSSLHAGAGRH</sequence>
<organism evidence="2 3">
    <name type="scientific">Myotis brandtii</name>
    <name type="common">Brandt's bat</name>
    <dbReference type="NCBI Taxonomy" id="109478"/>
    <lineage>
        <taxon>Eukaryota</taxon>
        <taxon>Metazoa</taxon>
        <taxon>Chordata</taxon>
        <taxon>Craniata</taxon>
        <taxon>Vertebrata</taxon>
        <taxon>Euteleostomi</taxon>
        <taxon>Mammalia</taxon>
        <taxon>Eutheria</taxon>
        <taxon>Laurasiatheria</taxon>
        <taxon>Chiroptera</taxon>
        <taxon>Yangochiroptera</taxon>
        <taxon>Vespertilionidae</taxon>
        <taxon>Myotis</taxon>
    </lineage>
</organism>
<dbReference type="EMBL" id="KE162284">
    <property type="protein sequence ID" value="EPQ07689.1"/>
    <property type="molecule type" value="Genomic_DNA"/>
</dbReference>
<proteinExistence type="predicted"/>
<keyword evidence="3" id="KW-1185">Reference proteome</keyword>
<reference evidence="2 3" key="1">
    <citation type="journal article" date="2013" name="Nat. Commun.">
        <title>Genome analysis reveals insights into physiology and longevity of the Brandt's bat Myotis brandtii.</title>
        <authorList>
            <person name="Seim I."/>
            <person name="Fang X."/>
            <person name="Xiong Z."/>
            <person name="Lobanov A.V."/>
            <person name="Huang Z."/>
            <person name="Ma S."/>
            <person name="Feng Y."/>
            <person name="Turanov A.A."/>
            <person name="Zhu Y."/>
            <person name="Lenz T.L."/>
            <person name="Gerashchenko M.V."/>
            <person name="Fan D."/>
            <person name="Hee Yim S."/>
            <person name="Yao X."/>
            <person name="Jordan D."/>
            <person name="Xiong Y."/>
            <person name="Ma Y."/>
            <person name="Lyapunov A.N."/>
            <person name="Chen G."/>
            <person name="Kulakova O.I."/>
            <person name="Sun Y."/>
            <person name="Lee S.G."/>
            <person name="Bronson R.T."/>
            <person name="Moskalev A.A."/>
            <person name="Sunyaev S.R."/>
            <person name="Zhang G."/>
            <person name="Krogh A."/>
            <person name="Wang J."/>
            <person name="Gladyshev V.N."/>
        </authorList>
    </citation>
    <scope>NUCLEOTIDE SEQUENCE [LARGE SCALE GENOMIC DNA]</scope>
</reference>
<accession>S7MT98</accession>
<evidence type="ECO:0000313" key="3">
    <source>
        <dbReference type="Proteomes" id="UP000052978"/>
    </source>
</evidence>
<gene>
    <name evidence="2" type="ORF">D623_10002602</name>
</gene>
<dbReference type="Proteomes" id="UP000052978">
    <property type="component" value="Unassembled WGS sequence"/>
</dbReference>
<feature type="region of interest" description="Disordered" evidence="1">
    <location>
        <begin position="53"/>
        <end position="75"/>
    </location>
</feature>
<evidence type="ECO:0000256" key="1">
    <source>
        <dbReference type="SAM" id="MobiDB-lite"/>
    </source>
</evidence>
<evidence type="ECO:0000313" key="2">
    <source>
        <dbReference type="EMBL" id="EPQ07689.1"/>
    </source>
</evidence>